<reference evidence="1 2" key="1">
    <citation type="submission" date="2021-06" db="EMBL/GenBank/DDBJ databases">
        <authorList>
            <person name="Palmer J.M."/>
        </authorList>
    </citation>
    <scope>NUCLEOTIDE SEQUENCE [LARGE SCALE GENOMIC DNA]</scope>
    <source>
        <strain evidence="1 2">GA_2019</strain>
        <tissue evidence="1">Muscle</tissue>
    </source>
</reference>
<evidence type="ECO:0000313" key="1">
    <source>
        <dbReference type="EMBL" id="MEQ2173410.1"/>
    </source>
</evidence>
<name>A0ABV0NPU9_9TELE</name>
<accession>A0ABV0NPU9</accession>
<dbReference type="SUPFAM" id="SSF56496">
    <property type="entry name" value="Fibrinogen C-terminal domain-like"/>
    <property type="match status" value="1"/>
</dbReference>
<evidence type="ECO:0000313" key="2">
    <source>
        <dbReference type="Proteomes" id="UP001476798"/>
    </source>
</evidence>
<keyword evidence="2" id="KW-1185">Reference proteome</keyword>
<dbReference type="InterPro" id="IPR014716">
    <property type="entry name" value="Fibrinogen_a/b/g_C_1"/>
</dbReference>
<dbReference type="InterPro" id="IPR036056">
    <property type="entry name" value="Fibrinogen-like_C"/>
</dbReference>
<comment type="caution">
    <text evidence="1">The sequence shown here is derived from an EMBL/GenBank/DDBJ whole genome shotgun (WGS) entry which is preliminary data.</text>
</comment>
<organism evidence="1 2">
    <name type="scientific">Goodea atripinnis</name>
    <dbReference type="NCBI Taxonomy" id="208336"/>
    <lineage>
        <taxon>Eukaryota</taxon>
        <taxon>Metazoa</taxon>
        <taxon>Chordata</taxon>
        <taxon>Craniata</taxon>
        <taxon>Vertebrata</taxon>
        <taxon>Euteleostomi</taxon>
        <taxon>Actinopterygii</taxon>
        <taxon>Neopterygii</taxon>
        <taxon>Teleostei</taxon>
        <taxon>Neoteleostei</taxon>
        <taxon>Acanthomorphata</taxon>
        <taxon>Ovalentaria</taxon>
        <taxon>Atherinomorphae</taxon>
        <taxon>Cyprinodontiformes</taxon>
        <taxon>Goodeidae</taxon>
        <taxon>Goodea</taxon>
    </lineage>
</organism>
<proteinExistence type="predicted"/>
<protein>
    <submittedName>
        <fullName evidence="1">Uncharacterized protein</fullName>
    </submittedName>
</protein>
<dbReference type="Gene3D" id="3.90.215.10">
    <property type="entry name" value="Gamma Fibrinogen, chain A, domain 1"/>
    <property type="match status" value="1"/>
</dbReference>
<dbReference type="EMBL" id="JAHRIO010045654">
    <property type="protein sequence ID" value="MEQ2173410.1"/>
    <property type="molecule type" value="Genomic_DNA"/>
</dbReference>
<gene>
    <name evidence="1" type="ORF">GOODEAATRI_031908</name>
</gene>
<sequence length="84" mass="9278">MAVRSRLLARLTQKVTMCSSNEATIEYLFLGFFLIPVVTSCSDLSLPLDCSDIYNQDTSRPSGVYTIYPIGTTSAVQVHSNLQQ</sequence>
<dbReference type="Proteomes" id="UP001476798">
    <property type="component" value="Unassembled WGS sequence"/>
</dbReference>